<comment type="caution">
    <text evidence="1">The sequence shown here is derived from an EMBL/GenBank/DDBJ whole genome shotgun (WGS) entry which is preliminary data.</text>
</comment>
<evidence type="ECO:0000313" key="1">
    <source>
        <dbReference type="EMBL" id="RKO61734.1"/>
    </source>
</evidence>
<accession>A0A420VDK5</accession>
<dbReference type="SUPFAM" id="SSF88723">
    <property type="entry name" value="PIN domain-like"/>
    <property type="match status" value="1"/>
</dbReference>
<dbReference type="EMBL" id="AZRV01000035">
    <property type="protein sequence ID" value="RKO61734.1"/>
    <property type="molecule type" value="Genomic_DNA"/>
</dbReference>
<evidence type="ECO:0000313" key="2">
    <source>
        <dbReference type="Proteomes" id="UP000286235"/>
    </source>
</evidence>
<name>A0A420VDK5_9BACI</name>
<proteinExistence type="predicted"/>
<reference evidence="1 2" key="1">
    <citation type="submission" date="2013-12" db="EMBL/GenBank/DDBJ databases">
        <title>Genome and proteome characterization of Caldibacillus debilis GB1 derived from a cellulolytic aero-tolerant co-culture.</title>
        <authorList>
            <person name="Wushke S.T."/>
            <person name="Zhang X."/>
            <person name="Fristensky B."/>
            <person name="Wilkins J.A."/>
            <person name="Levin D.B."/>
            <person name="Sparling R."/>
        </authorList>
    </citation>
    <scope>NUCLEOTIDE SEQUENCE [LARGE SCALE GENOMIC DNA]</scope>
    <source>
        <strain evidence="1 2">GB1</strain>
    </source>
</reference>
<keyword evidence="2" id="KW-1185">Reference proteome</keyword>
<dbReference type="InterPro" id="IPR029060">
    <property type="entry name" value="PIN-like_dom_sf"/>
</dbReference>
<sequence>MNNSNPSSPLVFFDTTVLCGAIRSDGINRQLLRLAATPTKYRVVLSRVCLLELVKKAIHDSIGGVVYPIEMVEEFLDLFVYPILENSPAVNSKVGRYSWEIIRRNGMNIGQALAELSGVSTQEAIRLAEEKGLQDPLRNYDEQDVHVWVTAIQYQCSYIVTSNTKRFPEKIGDAKRVKKERGGSIFFERKNIEK</sequence>
<organism evidence="1 2">
    <name type="scientific">Caldibacillus debilis GB1</name>
    <dbReference type="NCBI Taxonomy" id="1339248"/>
    <lineage>
        <taxon>Bacteria</taxon>
        <taxon>Bacillati</taxon>
        <taxon>Bacillota</taxon>
        <taxon>Bacilli</taxon>
        <taxon>Bacillales</taxon>
        <taxon>Bacillaceae</taxon>
        <taxon>Caldibacillus</taxon>
    </lineage>
</organism>
<dbReference type="Proteomes" id="UP000286235">
    <property type="component" value="Unassembled WGS sequence"/>
</dbReference>
<dbReference type="AlphaFoldDB" id="A0A420VDK5"/>
<protein>
    <submittedName>
        <fullName evidence="1">PIN domain</fullName>
    </submittedName>
</protein>
<gene>
    <name evidence="1" type="ORF">Cdeb_01205</name>
</gene>